<gene>
    <name evidence="2" type="ORF">PXEA_LOCUS36259</name>
</gene>
<dbReference type="PANTHER" id="PTHR12157">
    <property type="entry name" value="REGULATING SYNAPTIC MEMBRANE EXOCYTOSIS PROTEIN"/>
    <property type="match status" value="1"/>
</dbReference>
<evidence type="ECO:0000313" key="3">
    <source>
        <dbReference type="Proteomes" id="UP000784294"/>
    </source>
</evidence>
<dbReference type="GO" id="GO:0050806">
    <property type="term" value="P:positive regulation of synaptic transmission"/>
    <property type="evidence" value="ECO:0007669"/>
    <property type="project" value="TreeGrafter"/>
</dbReference>
<feature type="domain" description="PDZ" evidence="1">
    <location>
        <begin position="33"/>
        <end position="107"/>
    </location>
</feature>
<dbReference type="GO" id="GO:0044325">
    <property type="term" value="F:transmembrane transporter binding"/>
    <property type="evidence" value="ECO:0007669"/>
    <property type="project" value="TreeGrafter"/>
</dbReference>
<dbReference type="GO" id="GO:0042391">
    <property type="term" value="P:regulation of membrane potential"/>
    <property type="evidence" value="ECO:0007669"/>
    <property type="project" value="TreeGrafter"/>
</dbReference>
<dbReference type="EMBL" id="CAAALY010276833">
    <property type="protein sequence ID" value="VEL42819.1"/>
    <property type="molecule type" value="Genomic_DNA"/>
</dbReference>
<dbReference type="SUPFAM" id="SSF50156">
    <property type="entry name" value="PDZ domain-like"/>
    <property type="match status" value="1"/>
</dbReference>
<dbReference type="Pfam" id="PF17820">
    <property type="entry name" value="PDZ_6"/>
    <property type="match status" value="1"/>
</dbReference>
<sequence>MCKSFPPLPVLAISLKSYNDLHSRFFDVILCSGLKVVGGVMTPSGRLGAFINKVKAGSIADLVGHLRAGDEVLEWNNQSLKGKSFEEVSDIILQSKQDSQVELIVQRDL</sequence>
<dbReference type="SMART" id="SM00228">
    <property type="entry name" value="PDZ"/>
    <property type="match status" value="1"/>
</dbReference>
<dbReference type="CDD" id="cd06714">
    <property type="entry name" value="PDZ_RIM-like"/>
    <property type="match status" value="1"/>
</dbReference>
<dbReference type="GO" id="GO:0048167">
    <property type="term" value="P:regulation of synaptic plasticity"/>
    <property type="evidence" value="ECO:0007669"/>
    <property type="project" value="TreeGrafter"/>
</dbReference>
<dbReference type="GO" id="GO:0031267">
    <property type="term" value="F:small GTPase binding"/>
    <property type="evidence" value="ECO:0007669"/>
    <property type="project" value="InterPro"/>
</dbReference>
<dbReference type="GO" id="GO:0048791">
    <property type="term" value="P:calcium ion-regulated exocytosis of neurotransmitter"/>
    <property type="evidence" value="ECO:0007669"/>
    <property type="project" value="TreeGrafter"/>
</dbReference>
<evidence type="ECO:0000259" key="1">
    <source>
        <dbReference type="PROSITE" id="PS50106"/>
    </source>
</evidence>
<dbReference type="Proteomes" id="UP000784294">
    <property type="component" value="Unassembled WGS sequence"/>
</dbReference>
<dbReference type="InterPro" id="IPR036034">
    <property type="entry name" value="PDZ_sf"/>
</dbReference>
<dbReference type="AlphaFoldDB" id="A0A448XR30"/>
<evidence type="ECO:0000313" key="2">
    <source>
        <dbReference type="EMBL" id="VEL42819.1"/>
    </source>
</evidence>
<dbReference type="GO" id="GO:0048788">
    <property type="term" value="C:cytoskeleton of presynaptic active zone"/>
    <property type="evidence" value="ECO:0007669"/>
    <property type="project" value="TreeGrafter"/>
</dbReference>
<organism evidence="2 3">
    <name type="scientific">Protopolystoma xenopodis</name>
    <dbReference type="NCBI Taxonomy" id="117903"/>
    <lineage>
        <taxon>Eukaryota</taxon>
        <taxon>Metazoa</taxon>
        <taxon>Spiralia</taxon>
        <taxon>Lophotrochozoa</taxon>
        <taxon>Platyhelminthes</taxon>
        <taxon>Monogenea</taxon>
        <taxon>Polyopisthocotylea</taxon>
        <taxon>Polystomatidea</taxon>
        <taxon>Polystomatidae</taxon>
        <taxon>Protopolystoma</taxon>
    </lineage>
</organism>
<dbReference type="InterPro" id="IPR041489">
    <property type="entry name" value="PDZ_6"/>
</dbReference>
<protein>
    <recommendedName>
        <fullName evidence="1">PDZ domain-containing protein</fullName>
    </recommendedName>
</protein>
<dbReference type="PROSITE" id="PS50106">
    <property type="entry name" value="PDZ"/>
    <property type="match status" value="1"/>
</dbReference>
<reference evidence="2" key="1">
    <citation type="submission" date="2018-11" db="EMBL/GenBank/DDBJ databases">
        <authorList>
            <consortium name="Pathogen Informatics"/>
        </authorList>
    </citation>
    <scope>NUCLEOTIDE SEQUENCE</scope>
</reference>
<accession>A0A448XR30</accession>
<name>A0A448XR30_9PLAT</name>
<proteinExistence type="predicted"/>
<dbReference type="GO" id="GO:0042734">
    <property type="term" value="C:presynaptic membrane"/>
    <property type="evidence" value="ECO:0007669"/>
    <property type="project" value="TreeGrafter"/>
</dbReference>
<dbReference type="Gene3D" id="2.30.42.10">
    <property type="match status" value="1"/>
</dbReference>
<dbReference type="InterPro" id="IPR039032">
    <property type="entry name" value="Rim-like"/>
</dbReference>
<dbReference type="PANTHER" id="PTHR12157:SF21">
    <property type="entry name" value="RAB3 INTERACTING MOLECULE, ISOFORM F"/>
    <property type="match status" value="1"/>
</dbReference>
<keyword evidence="3" id="KW-1185">Reference proteome</keyword>
<dbReference type="InterPro" id="IPR001478">
    <property type="entry name" value="PDZ"/>
</dbReference>
<dbReference type="OrthoDB" id="420032at2759"/>
<comment type="caution">
    <text evidence="2">The sequence shown here is derived from an EMBL/GenBank/DDBJ whole genome shotgun (WGS) entry which is preliminary data.</text>
</comment>